<evidence type="ECO:0000259" key="10">
    <source>
        <dbReference type="PROSITE" id="PS50113"/>
    </source>
</evidence>
<dbReference type="InterPro" id="IPR036097">
    <property type="entry name" value="HisK_dim/P_sf"/>
</dbReference>
<dbReference type="PROSITE" id="PS50112">
    <property type="entry name" value="PAS"/>
    <property type="match status" value="2"/>
</dbReference>
<dbReference type="InterPro" id="IPR004358">
    <property type="entry name" value="Sig_transdc_His_kin-like_C"/>
</dbReference>
<evidence type="ECO:0000259" key="9">
    <source>
        <dbReference type="PROSITE" id="PS50112"/>
    </source>
</evidence>
<dbReference type="EC" id="2.7.13.3" evidence="2"/>
<feature type="domain" description="PAC" evidence="10">
    <location>
        <begin position="576"/>
        <end position="630"/>
    </location>
</feature>
<organism evidence="11 12">
    <name type="scientific">Clostridium punense</name>
    <dbReference type="NCBI Taxonomy" id="1054297"/>
    <lineage>
        <taxon>Bacteria</taxon>
        <taxon>Bacillati</taxon>
        <taxon>Bacillota</taxon>
        <taxon>Clostridia</taxon>
        <taxon>Eubacteriales</taxon>
        <taxon>Clostridiaceae</taxon>
        <taxon>Clostridium</taxon>
    </lineage>
</organism>
<dbReference type="InterPro" id="IPR005467">
    <property type="entry name" value="His_kinase_dom"/>
</dbReference>
<comment type="caution">
    <text evidence="11">The sequence shown here is derived from an EMBL/GenBank/DDBJ whole genome shotgun (WGS) entry which is preliminary data.</text>
</comment>
<dbReference type="CDD" id="cd00130">
    <property type="entry name" value="PAS"/>
    <property type="match status" value="1"/>
</dbReference>
<evidence type="ECO:0000313" key="12">
    <source>
        <dbReference type="Proteomes" id="UP001519308"/>
    </source>
</evidence>
<keyword evidence="12" id="KW-1185">Reference proteome</keyword>
<sequence>MNTEGLSASLYKLPFILVKDGIVNEVNQQFINMTEFTCDDLLSKSIEDLFKILRAGPNINPYSICGEKDYFIFTKSLDVRMVNIEVVEERNEKLFFFKLQPGSSIDAKYPFISKFCSDNYDGVAIFSLPDITLLKANETFVSFFDEPFNKLENCIGKRVSEFVTGFEGSTSEKIWEDIVETGQTFYTDEYMFDRFERGITYWKSTITPIYEEGKLKYCVEVTKDITEQVLQRRKIEEQAEIIRLQNEKLKWQADLLNLSSEVICTWKLDGEITSWNKGAEQLYGYSSEEALGSICHELLKTKYPLDINELQLILKDNEIWRGVIEHACKDGRKLIVSTSHQIVTNDNAEKIVVEINRDITEIARAEEQIKQQKNELEEIIQGIDDAIFIYDSNKRFYLVNKAAKELYKDHEFSNFQNLRNKDPFKYYDENGNEITADNLIVSRVSRGEVVTNYKMTFKNDLETKHMSVNGRPIYDKEGNLKFIVLSCRNITKDIETQRSLEQQKKLLETIIDTMQESLYVVDRDGNYITSNKLSKERLLTVFETIEQSFNLSEIYDSNGKRLTIEELPAYSVFRGETIKNEVYHYIFNEREIDIVTSGTPIFDEQGNIRYAVISTRDISNIIQSEKALKQAQEKLLATELEKNKALEQTLEIKDEFLSLISHEFRTPLNVINTAIQAINYFCINDLPEKAKKYLDMIKLNTFRQLRLVNNLLDITRADAGRIKINKKNLDIVFITKAITESVQTYASQKEIAVEFTSAFTERVIGIDDEKYERILLNLLSNAIKFTPKGKSIIVKISLRKNNICIQVQDEGIGIPKDKKNIIFERFGQVDSSLSRQAEGTGIGLSLVKRFVEGLGGSISVKSTVGKGSTFTILLPDEVVIEEDNNEMINLMDNRLVQVTNVEFSDIYL</sequence>
<evidence type="ECO:0000256" key="4">
    <source>
        <dbReference type="ARBA" id="ARBA00022679"/>
    </source>
</evidence>
<dbReference type="PROSITE" id="PS50109">
    <property type="entry name" value="HIS_KIN"/>
    <property type="match status" value="1"/>
</dbReference>
<evidence type="ECO:0000256" key="5">
    <source>
        <dbReference type="ARBA" id="ARBA00022777"/>
    </source>
</evidence>
<evidence type="ECO:0000256" key="6">
    <source>
        <dbReference type="ARBA" id="ARBA00023012"/>
    </source>
</evidence>
<gene>
    <name evidence="11" type="ORF">J2Z44_002928</name>
</gene>
<dbReference type="Pfam" id="PF00989">
    <property type="entry name" value="PAS"/>
    <property type="match status" value="1"/>
</dbReference>
<dbReference type="PROSITE" id="PS50113">
    <property type="entry name" value="PAC"/>
    <property type="match status" value="1"/>
</dbReference>
<comment type="catalytic activity">
    <reaction evidence="1">
        <text>ATP + protein L-histidine = ADP + protein N-phospho-L-histidine.</text>
        <dbReference type="EC" id="2.7.13.3"/>
    </reaction>
</comment>
<feature type="domain" description="Histidine kinase" evidence="8">
    <location>
        <begin position="659"/>
        <end position="878"/>
    </location>
</feature>
<accession>A0ABS4K5P5</accession>
<evidence type="ECO:0000256" key="3">
    <source>
        <dbReference type="ARBA" id="ARBA00022553"/>
    </source>
</evidence>
<dbReference type="SMART" id="SM00086">
    <property type="entry name" value="PAC"/>
    <property type="match status" value="4"/>
</dbReference>
<keyword evidence="6" id="KW-0902">Two-component regulatory system</keyword>
<dbReference type="SMART" id="SM00388">
    <property type="entry name" value="HisKA"/>
    <property type="match status" value="1"/>
</dbReference>
<dbReference type="SMART" id="SM00387">
    <property type="entry name" value="HATPase_c"/>
    <property type="match status" value="1"/>
</dbReference>
<dbReference type="Proteomes" id="UP001519308">
    <property type="component" value="Unassembled WGS sequence"/>
</dbReference>
<dbReference type="SUPFAM" id="SSF55874">
    <property type="entry name" value="ATPase domain of HSP90 chaperone/DNA topoisomerase II/histidine kinase"/>
    <property type="match status" value="1"/>
</dbReference>
<dbReference type="CDD" id="cd16922">
    <property type="entry name" value="HATPase_EvgS-ArcB-TorS-like"/>
    <property type="match status" value="1"/>
</dbReference>
<keyword evidence="3" id="KW-0597">Phosphoprotein</keyword>
<dbReference type="SMART" id="SM00091">
    <property type="entry name" value="PAS"/>
    <property type="match status" value="3"/>
</dbReference>
<feature type="coiled-coil region" evidence="7">
    <location>
        <begin position="621"/>
        <end position="649"/>
    </location>
</feature>
<dbReference type="Pfam" id="PF13426">
    <property type="entry name" value="PAS_9"/>
    <property type="match status" value="4"/>
</dbReference>
<keyword evidence="4" id="KW-0808">Transferase</keyword>
<keyword evidence="7" id="KW-0175">Coiled coil</keyword>
<proteinExistence type="predicted"/>
<dbReference type="InterPro" id="IPR035965">
    <property type="entry name" value="PAS-like_dom_sf"/>
</dbReference>
<dbReference type="Gene3D" id="3.30.450.20">
    <property type="entry name" value="PAS domain"/>
    <property type="match status" value="4"/>
</dbReference>
<dbReference type="InterPro" id="IPR003594">
    <property type="entry name" value="HATPase_dom"/>
</dbReference>
<feature type="coiled-coil region" evidence="7">
    <location>
        <begin position="355"/>
        <end position="386"/>
    </location>
</feature>
<dbReference type="InterPro" id="IPR003661">
    <property type="entry name" value="HisK_dim/P_dom"/>
</dbReference>
<reference evidence="11 12" key="1">
    <citation type="submission" date="2021-03" db="EMBL/GenBank/DDBJ databases">
        <title>Genomic Encyclopedia of Type Strains, Phase IV (KMG-IV): sequencing the most valuable type-strain genomes for metagenomic binning, comparative biology and taxonomic classification.</title>
        <authorList>
            <person name="Goeker M."/>
        </authorList>
    </citation>
    <scope>NUCLEOTIDE SEQUENCE [LARGE SCALE GENOMIC DNA]</scope>
    <source>
        <strain evidence="11 12">DSM 28650</strain>
    </source>
</reference>
<dbReference type="InterPro" id="IPR000700">
    <property type="entry name" value="PAS-assoc_C"/>
</dbReference>
<dbReference type="PRINTS" id="PR00344">
    <property type="entry name" value="BCTRLSENSOR"/>
</dbReference>
<feature type="coiled-coil region" evidence="7">
    <location>
        <begin position="227"/>
        <end position="261"/>
    </location>
</feature>
<dbReference type="RefSeq" id="WP_021285139.1">
    <property type="nucleotide sequence ID" value="NZ_JAGGLL010000023.1"/>
</dbReference>
<dbReference type="CDD" id="cd00082">
    <property type="entry name" value="HisKA"/>
    <property type="match status" value="1"/>
</dbReference>
<evidence type="ECO:0000256" key="2">
    <source>
        <dbReference type="ARBA" id="ARBA00012438"/>
    </source>
</evidence>
<evidence type="ECO:0000256" key="1">
    <source>
        <dbReference type="ARBA" id="ARBA00000085"/>
    </source>
</evidence>
<dbReference type="Gene3D" id="3.30.565.10">
    <property type="entry name" value="Histidine kinase-like ATPase, C-terminal domain"/>
    <property type="match status" value="1"/>
</dbReference>
<dbReference type="PANTHER" id="PTHR43047">
    <property type="entry name" value="TWO-COMPONENT HISTIDINE PROTEIN KINASE"/>
    <property type="match status" value="1"/>
</dbReference>
<evidence type="ECO:0000259" key="8">
    <source>
        <dbReference type="PROSITE" id="PS50109"/>
    </source>
</evidence>
<dbReference type="PANTHER" id="PTHR43047:SF72">
    <property type="entry name" value="OSMOSENSING HISTIDINE PROTEIN KINASE SLN1"/>
    <property type="match status" value="1"/>
</dbReference>
<dbReference type="Pfam" id="PF02518">
    <property type="entry name" value="HATPase_c"/>
    <property type="match status" value="1"/>
</dbReference>
<dbReference type="InterPro" id="IPR000014">
    <property type="entry name" value="PAS"/>
</dbReference>
<dbReference type="SUPFAM" id="SSF55785">
    <property type="entry name" value="PYP-like sensor domain (PAS domain)"/>
    <property type="match status" value="4"/>
</dbReference>
<dbReference type="Gene3D" id="1.10.287.130">
    <property type="match status" value="1"/>
</dbReference>
<keyword evidence="5" id="KW-0418">Kinase</keyword>
<feature type="domain" description="PAS" evidence="9">
    <location>
        <begin position="269"/>
        <end position="292"/>
    </location>
</feature>
<dbReference type="InterPro" id="IPR001610">
    <property type="entry name" value="PAC"/>
</dbReference>
<evidence type="ECO:0000313" key="11">
    <source>
        <dbReference type="EMBL" id="MBP2023094.1"/>
    </source>
</evidence>
<protein>
    <recommendedName>
        <fullName evidence="2">histidine kinase</fullName>
        <ecNumber evidence="2">2.7.13.3</ecNumber>
    </recommendedName>
</protein>
<evidence type="ECO:0000256" key="7">
    <source>
        <dbReference type="SAM" id="Coils"/>
    </source>
</evidence>
<dbReference type="NCBIfam" id="TIGR00229">
    <property type="entry name" value="sensory_box"/>
    <property type="match status" value="2"/>
</dbReference>
<dbReference type="InterPro" id="IPR036890">
    <property type="entry name" value="HATPase_C_sf"/>
</dbReference>
<feature type="domain" description="PAS" evidence="9">
    <location>
        <begin position="372"/>
        <end position="407"/>
    </location>
</feature>
<name>A0ABS4K5P5_9CLOT</name>
<dbReference type="Pfam" id="PF00512">
    <property type="entry name" value="HisKA"/>
    <property type="match status" value="1"/>
</dbReference>
<dbReference type="SUPFAM" id="SSF47384">
    <property type="entry name" value="Homodimeric domain of signal transducing histidine kinase"/>
    <property type="match status" value="1"/>
</dbReference>
<dbReference type="EMBL" id="JAGGLL010000023">
    <property type="protein sequence ID" value="MBP2023094.1"/>
    <property type="molecule type" value="Genomic_DNA"/>
</dbReference>
<dbReference type="InterPro" id="IPR013767">
    <property type="entry name" value="PAS_fold"/>
</dbReference>